<reference evidence="2" key="3">
    <citation type="submission" date="2023-05" db="EMBL/GenBank/DDBJ databases">
        <authorList>
            <person name="Smith C.H."/>
        </authorList>
    </citation>
    <scope>NUCLEOTIDE SEQUENCE</scope>
    <source>
        <strain evidence="2">CHS0354</strain>
        <tissue evidence="2">Mantle</tissue>
    </source>
</reference>
<dbReference type="EMBL" id="JAEAOA010000613">
    <property type="protein sequence ID" value="KAK3595625.1"/>
    <property type="molecule type" value="Genomic_DNA"/>
</dbReference>
<evidence type="ECO:0000256" key="1">
    <source>
        <dbReference type="SAM" id="Phobius"/>
    </source>
</evidence>
<evidence type="ECO:0000313" key="3">
    <source>
        <dbReference type="Proteomes" id="UP001195483"/>
    </source>
</evidence>
<accession>A0AAE0SPA6</accession>
<gene>
    <name evidence="2" type="ORF">CHS0354_009589</name>
</gene>
<keyword evidence="1" id="KW-0812">Transmembrane</keyword>
<dbReference type="Proteomes" id="UP001195483">
    <property type="component" value="Unassembled WGS sequence"/>
</dbReference>
<organism evidence="2 3">
    <name type="scientific">Potamilus streckersoni</name>
    <dbReference type="NCBI Taxonomy" id="2493646"/>
    <lineage>
        <taxon>Eukaryota</taxon>
        <taxon>Metazoa</taxon>
        <taxon>Spiralia</taxon>
        <taxon>Lophotrochozoa</taxon>
        <taxon>Mollusca</taxon>
        <taxon>Bivalvia</taxon>
        <taxon>Autobranchia</taxon>
        <taxon>Heteroconchia</taxon>
        <taxon>Palaeoheterodonta</taxon>
        <taxon>Unionida</taxon>
        <taxon>Unionoidea</taxon>
        <taxon>Unionidae</taxon>
        <taxon>Ambleminae</taxon>
        <taxon>Lampsilini</taxon>
        <taxon>Potamilus</taxon>
    </lineage>
</organism>
<proteinExistence type="predicted"/>
<protein>
    <submittedName>
        <fullName evidence="2">Uncharacterized protein</fullName>
    </submittedName>
</protein>
<evidence type="ECO:0000313" key="2">
    <source>
        <dbReference type="EMBL" id="KAK3595625.1"/>
    </source>
</evidence>
<keyword evidence="3" id="KW-1185">Reference proteome</keyword>
<feature type="transmembrane region" description="Helical" evidence="1">
    <location>
        <begin position="88"/>
        <end position="107"/>
    </location>
</feature>
<keyword evidence="1" id="KW-0472">Membrane</keyword>
<keyword evidence="1" id="KW-1133">Transmembrane helix</keyword>
<reference evidence="2" key="1">
    <citation type="journal article" date="2021" name="Genome Biol. Evol.">
        <title>A High-Quality Reference Genome for a Parasitic Bivalve with Doubly Uniparental Inheritance (Bivalvia: Unionida).</title>
        <authorList>
            <person name="Smith C.H."/>
        </authorList>
    </citation>
    <scope>NUCLEOTIDE SEQUENCE</scope>
    <source>
        <strain evidence="2">CHS0354</strain>
    </source>
</reference>
<comment type="caution">
    <text evidence="2">The sequence shown here is derived from an EMBL/GenBank/DDBJ whole genome shotgun (WGS) entry which is preliminary data.</text>
</comment>
<reference evidence="2" key="2">
    <citation type="journal article" date="2021" name="Genome Biol. Evol.">
        <title>Developing a high-quality reference genome for a parasitic bivalve with doubly uniparental inheritance (Bivalvia: Unionida).</title>
        <authorList>
            <person name="Smith C.H."/>
        </authorList>
    </citation>
    <scope>NUCLEOTIDE SEQUENCE</scope>
    <source>
        <strain evidence="2">CHS0354</strain>
        <tissue evidence="2">Mantle</tissue>
    </source>
</reference>
<dbReference type="AlphaFoldDB" id="A0AAE0SPA6"/>
<sequence>MLIISSKTSTVKPGRKGYELLSNQCVNKLSLTAYFTDPAAEVNTGSLSGVKSDIHNICSKYEKRRMRMFTRYRMKWPVYDKCRKKNHAIVTFSFSILVSAIGCRYGVFCANP</sequence>
<name>A0AAE0SPA6_9BIVA</name>